<feature type="region of interest" description="Disordered" evidence="2">
    <location>
        <begin position="275"/>
        <end position="304"/>
    </location>
</feature>
<sequence length="304" mass="35252">MTKSVPFAKKVSSQYAKAEFYWRGGDVLREREYIADEYKKALAEYRRAELEYKQVERECSDASQILNEREKYTSALANFLDADAEGGQNEAYQKKRLTELENQIREAEAELNEVRSVHHPAIASGLQKEKAYLLIEIQRNAKAIDLADENQENNKRQLAACMISNKYTQATKLEGQLQDLTSKKNFLRNLVNKSKKEFDITKPCTTSQTKEARLERAALMPQVDLDLIAARGAEKKQRRPKKWDNRLSRMLDELDELNDRLTDFGLEDEVVDTEQLREKYFPDKNKDKENNGEEEEQGGEENNE</sequence>
<comment type="caution">
    <text evidence="3">The sequence shown here is derived from an EMBL/GenBank/DDBJ whole genome shotgun (WGS) entry which is preliminary data.</text>
</comment>
<evidence type="ECO:0000256" key="1">
    <source>
        <dbReference type="SAM" id="Coils"/>
    </source>
</evidence>
<gene>
    <name evidence="3" type="ORF">M9Y10_022163</name>
</gene>
<dbReference type="EMBL" id="JAPFFF010000003">
    <property type="protein sequence ID" value="KAK8893734.1"/>
    <property type="molecule type" value="Genomic_DNA"/>
</dbReference>
<feature type="coiled-coil region" evidence="1">
    <location>
        <begin position="90"/>
        <end position="117"/>
    </location>
</feature>
<evidence type="ECO:0008006" key="5">
    <source>
        <dbReference type="Google" id="ProtNLM"/>
    </source>
</evidence>
<feature type="compositionally biased region" description="Basic and acidic residues" evidence="2">
    <location>
        <begin position="275"/>
        <end position="291"/>
    </location>
</feature>
<protein>
    <recommendedName>
        <fullName evidence="5">Psp-related protein</fullName>
    </recommendedName>
</protein>
<evidence type="ECO:0000313" key="3">
    <source>
        <dbReference type="EMBL" id="KAK8893734.1"/>
    </source>
</evidence>
<dbReference type="Proteomes" id="UP001470230">
    <property type="component" value="Unassembled WGS sequence"/>
</dbReference>
<feature type="coiled-coil region" evidence="1">
    <location>
        <begin position="170"/>
        <end position="197"/>
    </location>
</feature>
<keyword evidence="1" id="KW-0175">Coiled coil</keyword>
<evidence type="ECO:0000313" key="4">
    <source>
        <dbReference type="Proteomes" id="UP001470230"/>
    </source>
</evidence>
<reference evidence="3 4" key="1">
    <citation type="submission" date="2024-04" db="EMBL/GenBank/DDBJ databases">
        <title>Tritrichomonas musculus Genome.</title>
        <authorList>
            <person name="Alves-Ferreira E."/>
            <person name="Grigg M."/>
            <person name="Lorenzi H."/>
            <person name="Galac M."/>
        </authorList>
    </citation>
    <scope>NUCLEOTIDE SEQUENCE [LARGE SCALE GENOMIC DNA]</scope>
    <source>
        <strain evidence="3 4">EAF2021</strain>
    </source>
</reference>
<evidence type="ECO:0000256" key="2">
    <source>
        <dbReference type="SAM" id="MobiDB-lite"/>
    </source>
</evidence>
<organism evidence="3 4">
    <name type="scientific">Tritrichomonas musculus</name>
    <dbReference type="NCBI Taxonomy" id="1915356"/>
    <lineage>
        <taxon>Eukaryota</taxon>
        <taxon>Metamonada</taxon>
        <taxon>Parabasalia</taxon>
        <taxon>Tritrichomonadida</taxon>
        <taxon>Tritrichomonadidae</taxon>
        <taxon>Tritrichomonas</taxon>
    </lineage>
</organism>
<name>A0ABR2KRN3_9EUKA</name>
<feature type="coiled-coil region" evidence="1">
    <location>
        <begin position="38"/>
        <end position="65"/>
    </location>
</feature>
<proteinExistence type="predicted"/>
<keyword evidence="4" id="KW-1185">Reference proteome</keyword>
<feature type="compositionally biased region" description="Acidic residues" evidence="2">
    <location>
        <begin position="292"/>
        <end position="304"/>
    </location>
</feature>
<accession>A0ABR2KRN3</accession>